<name>A0A6S4PGE0_9CAUD</name>
<evidence type="ECO:0000313" key="1">
    <source>
        <dbReference type="EMBL" id="BAQ94213.1"/>
    </source>
</evidence>
<evidence type="ECO:0000313" key="2">
    <source>
        <dbReference type="Proteomes" id="UP000505267"/>
    </source>
</evidence>
<dbReference type="KEGG" id="vg:55412558"/>
<keyword evidence="2" id="KW-1185">Reference proteome</keyword>
<proteinExistence type="predicted"/>
<dbReference type="Proteomes" id="UP000505267">
    <property type="component" value="Segment"/>
</dbReference>
<protein>
    <submittedName>
        <fullName evidence="1">Uncharacterized protein</fullName>
    </submittedName>
</protein>
<dbReference type="GeneID" id="55412558"/>
<dbReference type="EMBL" id="AP013543">
    <property type="protein sequence ID" value="BAQ94213.1"/>
    <property type="molecule type" value="Genomic_DNA"/>
</dbReference>
<accession>A0A6S4PGE0</accession>
<dbReference type="RefSeq" id="YP_009777755.1">
    <property type="nucleotide sequence ID" value="NC_047703.1"/>
</dbReference>
<sequence length="55" mass="6108">MPNNTIKIIDAVLAINPDAQATCWDEDVDTIRWDNGTTPIPKEDILAKKAELEAE</sequence>
<organism evidence="1 2">
    <name type="scientific">uncultured phage_MedDCM-OCT-S30-C28</name>
    <dbReference type="NCBI Taxonomy" id="2741076"/>
    <lineage>
        <taxon>Viruses</taxon>
        <taxon>Duplodnaviria</taxon>
        <taxon>Heunggongvirae</taxon>
        <taxon>Uroviricota</taxon>
        <taxon>Caudoviricetes</taxon>
        <taxon>Autographivirales</taxon>
        <taxon>Fussvirus</taxon>
        <taxon>Fussvirus S30C28</taxon>
    </lineage>
</organism>
<reference evidence="1 2" key="1">
    <citation type="journal article" date="2013" name="PLoS Genet.">
        <title>Expanding the Marine Virosphere Using Metagenomics.</title>
        <authorList>
            <person name="Mizuno C.M."/>
            <person name="Rodriguez-Valera F."/>
            <person name="Kimes N.E."/>
            <person name="Ghai R."/>
        </authorList>
    </citation>
    <scope>NUCLEOTIDE SEQUENCE [LARGE SCALE GENOMIC DNA]</scope>
    <source>
        <strain evidence="1">UvMED-CGR-U-MedDCM-OCT-S30-C28</strain>
    </source>
</reference>